<feature type="compositionally biased region" description="Polar residues" evidence="1">
    <location>
        <begin position="7"/>
        <end position="27"/>
    </location>
</feature>
<comment type="caution">
    <text evidence="3">The sequence shown here is derived from an EMBL/GenBank/DDBJ whole genome shotgun (WGS) entry which is preliminary data.</text>
</comment>
<dbReference type="Proteomes" id="UP000594638">
    <property type="component" value="Unassembled WGS sequence"/>
</dbReference>
<feature type="transmembrane region" description="Helical" evidence="2">
    <location>
        <begin position="189"/>
        <end position="207"/>
    </location>
</feature>
<protein>
    <submittedName>
        <fullName evidence="3">Uncharacterized protein</fullName>
    </submittedName>
</protein>
<proteinExistence type="predicted"/>
<evidence type="ECO:0000313" key="3">
    <source>
        <dbReference type="EMBL" id="CAA2996107.1"/>
    </source>
</evidence>
<feature type="region of interest" description="Disordered" evidence="1">
    <location>
        <begin position="1"/>
        <end position="94"/>
    </location>
</feature>
<keyword evidence="2" id="KW-1133">Transmembrane helix</keyword>
<dbReference type="Gramene" id="OE9A038708T2">
    <property type="protein sequence ID" value="OE9A038708C2"/>
    <property type="gene ID" value="OE9A038708"/>
</dbReference>
<name>A0A8S0ST32_OLEEU</name>
<sequence length="221" mass="23949">MRDFYLQTPQKDNTPSNRRSKSVSDYTKNPHKVSKKSLNSVSTAVSENESSVVESPEKSIDFSISENSIASSSPVDTPSSETVALSDRSPSLSSSSVITCDKYIAASVSSSKRKNPEEVNSLNKNGSVEAEMVIKHLRDVRIQVTNSNDMDRSKKLLEVLISSTIKELGGSPHEEKDWINELVSSNARVVILGVLLGIFAILVFVLINSEAKGIPSGPPPT</sequence>
<accession>A0A8S0ST32</accession>
<reference evidence="3 4" key="1">
    <citation type="submission" date="2019-12" db="EMBL/GenBank/DDBJ databases">
        <authorList>
            <person name="Alioto T."/>
            <person name="Alioto T."/>
            <person name="Gomez Garrido J."/>
        </authorList>
    </citation>
    <scope>NUCLEOTIDE SEQUENCE [LARGE SCALE GENOMIC DNA]</scope>
</reference>
<organism evidence="3 4">
    <name type="scientific">Olea europaea subsp. europaea</name>
    <dbReference type="NCBI Taxonomy" id="158383"/>
    <lineage>
        <taxon>Eukaryota</taxon>
        <taxon>Viridiplantae</taxon>
        <taxon>Streptophyta</taxon>
        <taxon>Embryophyta</taxon>
        <taxon>Tracheophyta</taxon>
        <taxon>Spermatophyta</taxon>
        <taxon>Magnoliopsida</taxon>
        <taxon>eudicotyledons</taxon>
        <taxon>Gunneridae</taxon>
        <taxon>Pentapetalae</taxon>
        <taxon>asterids</taxon>
        <taxon>lamiids</taxon>
        <taxon>Lamiales</taxon>
        <taxon>Oleaceae</taxon>
        <taxon>Oleeae</taxon>
        <taxon>Olea</taxon>
    </lineage>
</organism>
<evidence type="ECO:0000313" key="4">
    <source>
        <dbReference type="Proteomes" id="UP000594638"/>
    </source>
</evidence>
<evidence type="ECO:0000256" key="2">
    <source>
        <dbReference type="SAM" id="Phobius"/>
    </source>
</evidence>
<feature type="compositionally biased region" description="Polar residues" evidence="1">
    <location>
        <begin position="74"/>
        <end position="83"/>
    </location>
</feature>
<dbReference type="AlphaFoldDB" id="A0A8S0ST32"/>
<dbReference type="OrthoDB" id="1063472at2759"/>
<keyword evidence="2" id="KW-0812">Transmembrane</keyword>
<feature type="compositionally biased region" description="Low complexity" evidence="1">
    <location>
        <begin position="63"/>
        <end position="73"/>
    </location>
</feature>
<gene>
    <name evidence="3" type="ORF">OLEA9_A038708</name>
</gene>
<feature type="compositionally biased region" description="Low complexity" evidence="1">
    <location>
        <begin position="40"/>
        <end position="54"/>
    </location>
</feature>
<keyword evidence="2" id="KW-0472">Membrane</keyword>
<evidence type="ECO:0000256" key="1">
    <source>
        <dbReference type="SAM" id="MobiDB-lite"/>
    </source>
</evidence>
<dbReference type="EMBL" id="CACTIH010005517">
    <property type="protein sequence ID" value="CAA2996107.1"/>
    <property type="molecule type" value="Genomic_DNA"/>
</dbReference>
<keyword evidence="4" id="KW-1185">Reference proteome</keyword>